<accession>A0A2T4GSB3</accession>
<dbReference type="Gene3D" id="1.20.5.170">
    <property type="match status" value="1"/>
</dbReference>
<dbReference type="OMA" id="NELALCR"/>
<keyword evidence="3" id="KW-1185">Reference proteome</keyword>
<feature type="compositionally biased region" description="Basic and acidic residues" evidence="1">
    <location>
        <begin position="309"/>
        <end position="319"/>
    </location>
</feature>
<gene>
    <name evidence="2" type="ORF">FCULG_00011857</name>
</gene>
<dbReference type="EMBL" id="PVEM01000007">
    <property type="protein sequence ID" value="PTD06400.1"/>
    <property type="molecule type" value="Genomic_DNA"/>
</dbReference>
<proteinExistence type="predicted"/>
<sequence>MNAHMQLSDESPETSPVKGQTDIAGEDEDQSPNPTLQSLFRLDHSDATAIILSQRLPEMPEIADRMAALIIIGAFIRLRPVSGNNRLPRFPALRDVLIQDDSLYLDADPDAFACFERDFTENLTVQWPPLEPLVVRASPNTLSLPCGQPGFNTMAPGQQRTRRAAANSQPDNSLPHAEDSKRVANRLAQRKFRRQRKDYITHLENELALCRAGASEELDHRRQEVARLHEEKAELTELLEHVVCNLSRICGVDISIAGVSMQRQHDAPVGPITPSRTESNCGYNPSASGQSAQGERPSVRGQEPFTDGTNREDLERANDQEEASAAPFDTSMQNTVLDADIDLHFMTDHAPIQPSDLCSQASGPAENNIIAQAPIQDELPIDLSMVWNGESGESQQRCSVGPEHQDQGQHQGEGGSFHEPSAELTNKDVQPLLTGSESLMLDFNSFLLTAPGTLRNICRSSGCSGRHNGSDRTQLLSIMLRRQIDEVVEPCCRSGDLVSLQSFQAMEETLVNGLVDVILSTHAIAVQLLRIESMCLSGGCLWVVWQIVKTFWVLPRLANCGVLATATELGFESDVFRNTMPAWLRPTDIQKTFE</sequence>
<dbReference type="CDD" id="cd14688">
    <property type="entry name" value="bZIP_YAP"/>
    <property type="match status" value="1"/>
</dbReference>
<dbReference type="GO" id="GO:0003700">
    <property type="term" value="F:DNA-binding transcription factor activity"/>
    <property type="evidence" value="ECO:0007669"/>
    <property type="project" value="InterPro"/>
</dbReference>
<feature type="region of interest" description="Disordered" evidence="1">
    <location>
        <begin position="265"/>
        <end position="333"/>
    </location>
</feature>
<feature type="region of interest" description="Disordered" evidence="1">
    <location>
        <begin position="162"/>
        <end position="182"/>
    </location>
</feature>
<comment type="caution">
    <text evidence="2">The sequence shown here is derived from an EMBL/GenBank/DDBJ whole genome shotgun (WGS) entry which is preliminary data.</text>
</comment>
<dbReference type="SUPFAM" id="SSF57959">
    <property type="entry name" value="Leucine zipper domain"/>
    <property type="match status" value="1"/>
</dbReference>
<evidence type="ECO:0000256" key="1">
    <source>
        <dbReference type="SAM" id="MobiDB-lite"/>
    </source>
</evidence>
<dbReference type="AlphaFoldDB" id="A0A2T4GSB3"/>
<protein>
    <recommendedName>
        <fullName evidence="4">BZIP domain-containing protein</fullName>
    </recommendedName>
</protein>
<evidence type="ECO:0000313" key="2">
    <source>
        <dbReference type="EMBL" id="PTD06400.1"/>
    </source>
</evidence>
<evidence type="ECO:0000313" key="3">
    <source>
        <dbReference type="Proteomes" id="UP000241587"/>
    </source>
</evidence>
<reference evidence="2 3" key="1">
    <citation type="submission" date="2018-02" db="EMBL/GenBank/DDBJ databases">
        <title>Fusarium culmorum secondary metabolites in fungal-bacterial-plant interactions.</title>
        <authorList>
            <person name="Schmidt R."/>
        </authorList>
    </citation>
    <scope>NUCLEOTIDE SEQUENCE [LARGE SCALE GENOMIC DNA]</scope>
    <source>
        <strain evidence="2 3">PV</strain>
    </source>
</reference>
<evidence type="ECO:0008006" key="4">
    <source>
        <dbReference type="Google" id="ProtNLM"/>
    </source>
</evidence>
<name>A0A2T4GSB3_FUSCU</name>
<feature type="region of interest" description="Disordered" evidence="1">
    <location>
        <begin position="1"/>
        <end position="35"/>
    </location>
</feature>
<organism evidence="2 3">
    <name type="scientific">Fusarium culmorum</name>
    <dbReference type="NCBI Taxonomy" id="5516"/>
    <lineage>
        <taxon>Eukaryota</taxon>
        <taxon>Fungi</taxon>
        <taxon>Dikarya</taxon>
        <taxon>Ascomycota</taxon>
        <taxon>Pezizomycotina</taxon>
        <taxon>Sordariomycetes</taxon>
        <taxon>Hypocreomycetidae</taxon>
        <taxon>Hypocreales</taxon>
        <taxon>Nectriaceae</taxon>
        <taxon>Fusarium</taxon>
    </lineage>
</organism>
<feature type="compositionally biased region" description="Polar residues" evidence="1">
    <location>
        <begin position="274"/>
        <end position="293"/>
    </location>
</feature>
<dbReference type="Proteomes" id="UP000241587">
    <property type="component" value="Unassembled WGS sequence"/>
</dbReference>
<dbReference type="OrthoDB" id="5072789at2759"/>
<feature type="region of interest" description="Disordered" evidence="1">
    <location>
        <begin position="390"/>
        <end position="422"/>
    </location>
</feature>
<dbReference type="InterPro" id="IPR046347">
    <property type="entry name" value="bZIP_sf"/>
</dbReference>